<evidence type="ECO:0000313" key="1">
    <source>
        <dbReference type="EMBL" id="MEQ2424819.1"/>
    </source>
</evidence>
<reference evidence="1 2" key="1">
    <citation type="submission" date="2024-03" db="EMBL/GenBank/DDBJ databases">
        <title>Human intestinal bacterial collection.</title>
        <authorList>
            <person name="Pauvert C."/>
            <person name="Hitch T.C.A."/>
            <person name="Clavel T."/>
        </authorList>
    </citation>
    <scope>NUCLEOTIDE SEQUENCE [LARGE SCALE GENOMIC DNA]</scope>
    <source>
        <strain evidence="1 2">CLA-SR-H021</strain>
    </source>
</reference>
<sequence>MSRPKRDLRKRFIVFCEGDTEYNYVDAMRLNQGVVLALKPINMQGGGYTNFLEAIKKEASNNCLAKFIMIDFDRAKKHPGELPKLKEKIEYCRLQNNSKRTPLFLILDNPDFEYIACLHIADYQGQDVKKYIEQTLGFANIEKFKGKRDVYHYLNTKNNSFGLMLSRLREKIVTNQYQINKRNFEITILDTDIAWGNENKRGSNINEFFEIIDW</sequence>
<name>A0ABV1D344_9FIRM</name>
<proteinExistence type="predicted"/>
<dbReference type="EMBL" id="JBBMFM010000019">
    <property type="protein sequence ID" value="MEQ2424819.1"/>
    <property type="molecule type" value="Genomic_DNA"/>
</dbReference>
<evidence type="ECO:0000313" key="2">
    <source>
        <dbReference type="Proteomes" id="UP001454086"/>
    </source>
</evidence>
<dbReference type="RefSeq" id="WP_008719659.1">
    <property type="nucleotide sequence ID" value="NZ_JBBMFM010000019.1"/>
</dbReference>
<comment type="caution">
    <text evidence="1">The sequence shown here is derived from an EMBL/GenBank/DDBJ whole genome shotgun (WGS) entry which is preliminary data.</text>
</comment>
<accession>A0ABV1D344</accession>
<organism evidence="1 2">
    <name type="scientific">Enterocloster hominis</name>
    <name type="common">ex Hitch et al. 2024</name>
    <dbReference type="NCBI Taxonomy" id="1917870"/>
    <lineage>
        <taxon>Bacteria</taxon>
        <taxon>Bacillati</taxon>
        <taxon>Bacillota</taxon>
        <taxon>Clostridia</taxon>
        <taxon>Lachnospirales</taxon>
        <taxon>Lachnospiraceae</taxon>
        <taxon>Enterocloster</taxon>
    </lineage>
</organism>
<keyword evidence="2" id="KW-1185">Reference proteome</keyword>
<dbReference type="Proteomes" id="UP001454086">
    <property type="component" value="Unassembled WGS sequence"/>
</dbReference>
<protein>
    <submittedName>
        <fullName evidence="1">RloB domain-containing protein</fullName>
    </submittedName>
</protein>
<gene>
    <name evidence="1" type="ORF">WMQ36_07530</name>
</gene>